<evidence type="ECO:0000256" key="8">
    <source>
        <dbReference type="ARBA" id="ARBA00039401"/>
    </source>
</evidence>
<keyword evidence="11" id="KW-1185">Reference proteome</keyword>
<dbReference type="GO" id="GO:0016301">
    <property type="term" value="F:kinase activity"/>
    <property type="evidence" value="ECO:0007669"/>
    <property type="project" value="UniProtKB-KW"/>
</dbReference>
<name>A0ABS5Z1K4_9ACTN</name>
<dbReference type="SMART" id="SM00388">
    <property type="entry name" value="HisKA"/>
    <property type="match status" value="1"/>
</dbReference>
<keyword evidence="6 10" id="KW-0418">Kinase</keyword>
<dbReference type="InterPro" id="IPR004358">
    <property type="entry name" value="Sig_transdc_His_kin-like_C"/>
</dbReference>
<dbReference type="InterPro" id="IPR003594">
    <property type="entry name" value="HATPase_dom"/>
</dbReference>
<feature type="domain" description="Histidine kinase" evidence="9">
    <location>
        <begin position="215"/>
        <end position="426"/>
    </location>
</feature>
<evidence type="ECO:0000256" key="5">
    <source>
        <dbReference type="ARBA" id="ARBA00022679"/>
    </source>
</evidence>
<dbReference type="CDD" id="cd00082">
    <property type="entry name" value="HisKA"/>
    <property type="match status" value="1"/>
</dbReference>
<keyword evidence="7" id="KW-0902">Two-component regulatory system</keyword>
<evidence type="ECO:0000313" key="10">
    <source>
        <dbReference type="EMBL" id="MBU2669391.1"/>
    </source>
</evidence>
<keyword evidence="5" id="KW-0808">Transferase</keyword>
<dbReference type="EMBL" id="JAHKKG010000014">
    <property type="protein sequence ID" value="MBU2669391.1"/>
    <property type="molecule type" value="Genomic_DNA"/>
</dbReference>
<dbReference type="PANTHER" id="PTHR42878:SF15">
    <property type="entry name" value="BACTERIOPHYTOCHROME"/>
    <property type="match status" value="1"/>
</dbReference>
<dbReference type="InterPro" id="IPR003661">
    <property type="entry name" value="HisK_dim/P_dom"/>
</dbReference>
<evidence type="ECO:0000256" key="7">
    <source>
        <dbReference type="ARBA" id="ARBA00023012"/>
    </source>
</evidence>
<dbReference type="PRINTS" id="PR00344">
    <property type="entry name" value="BCTRLSENSOR"/>
</dbReference>
<dbReference type="InterPro" id="IPR029016">
    <property type="entry name" value="GAF-like_dom_sf"/>
</dbReference>
<evidence type="ECO:0000256" key="4">
    <source>
        <dbReference type="ARBA" id="ARBA00022553"/>
    </source>
</evidence>
<keyword evidence="4" id="KW-0597">Phosphoprotein</keyword>
<evidence type="ECO:0000256" key="6">
    <source>
        <dbReference type="ARBA" id="ARBA00022777"/>
    </source>
</evidence>
<dbReference type="Gene3D" id="1.10.287.130">
    <property type="match status" value="1"/>
</dbReference>
<dbReference type="PANTHER" id="PTHR42878">
    <property type="entry name" value="TWO-COMPONENT HISTIDINE KINASE"/>
    <property type="match status" value="1"/>
</dbReference>
<comment type="caution">
    <text evidence="10">The sequence shown here is derived from an EMBL/GenBank/DDBJ whole genome shotgun (WGS) entry which is preliminary data.</text>
</comment>
<reference evidence="10 11" key="1">
    <citation type="submission" date="2021-06" db="EMBL/GenBank/DDBJ databases">
        <title>Actinoplanes lichenicola sp. nov., and Actinoplanes ovalisporus sp. nov., isolated from lichen in Thailand.</title>
        <authorList>
            <person name="Saeng-In P."/>
            <person name="Kanchanasin P."/>
            <person name="Yuki M."/>
            <person name="Kudo T."/>
            <person name="Ohkuma M."/>
            <person name="Phongsopitanun W."/>
            <person name="Tanasupawat S."/>
        </authorList>
    </citation>
    <scope>NUCLEOTIDE SEQUENCE [LARGE SCALE GENOMIC DNA]</scope>
    <source>
        <strain evidence="10 11">NBRC 110975</strain>
    </source>
</reference>
<comment type="catalytic activity">
    <reaction evidence="1">
        <text>ATP + protein L-histidine = ADP + protein N-phospho-L-histidine.</text>
        <dbReference type="EC" id="2.7.13.3"/>
    </reaction>
</comment>
<dbReference type="EC" id="2.7.13.3" evidence="3"/>
<dbReference type="Pfam" id="PF00512">
    <property type="entry name" value="HisKA"/>
    <property type="match status" value="1"/>
</dbReference>
<dbReference type="InterPro" id="IPR005467">
    <property type="entry name" value="His_kinase_dom"/>
</dbReference>
<dbReference type="Proteomes" id="UP001519654">
    <property type="component" value="Unassembled WGS sequence"/>
</dbReference>
<protein>
    <recommendedName>
        <fullName evidence="8">Sensor-like histidine kinase SenX3</fullName>
        <ecNumber evidence="3">2.7.13.3</ecNumber>
    </recommendedName>
</protein>
<dbReference type="Pfam" id="PF02518">
    <property type="entry name" value="HATPase_c"/>
    <property type="match status" value="1"/>
</dbReference>
<dbReference type="SUPFAM" id="SSF55781">
    <property type="entry name" value="GAF domain-like"/>
    <property type="match status" value="1"/>
</dbReference>
<comment type="subcellular location">
    <subcellularLocation>
        <location evidence="2">Cell membrane</location>
    </subcellularLocation>
</comment>
<evidence type="ECO:0000259" key="9">
    <source>
        <dbReference type="PROSITE" id="PS50109"/>
    </source>
</evidence>
<dbReference type="Gene3D" id="3.30.450.40">
    <property type="match status" value="1"/>
</dbReference>
<dbReference type="InterPro" id="IPR036097">
    <property type="entry name" value="HisK_dim/P_sf"/>
</dbReference>
<evidence type="ECO:0000313" key="11">
    <source>
        <dbReference type="Proteomes" id="UP001519654"/>
    </source>
</evidence>
<dbReference type="Gene3D" id="3.30.565.10">
    <property type="entry name" value="Histidine kinase-like ATPase, C-terminal domain"/>
    <property type="match status" value="1"/>
</dbReference>
<sequence length="432" mass="47031">MNEVTAAHEQRRLAALHEYELLDTPAGDELEAVVRVAALVAGVPNATLNLIDESRQCQLTTHGFEGSDTARSDSMCAVRFETGEVTYLPDAGLDLAFAFNPWVTGLLGRVRFYFSAPLVTPQGYALGSLCVFHTERHELTDEQIARLKDLAEVIVALFERRRQARANAELASEVREQHEELEVAHADLGRAHAEKKATIVELRRSNRELEQFAGVVSHDLAAPLTVVNGYLELIEERVARADPESARWIGSSTRAIGRMQRLITALLLYARAGHAPCRPEPAALGDLVEQALTDLRGSLDGATVVVQPDLPTIDADPTLIRQLLQNLIGNSLKYRRPDRPCHIEVSARHDGGQWRVSVADNGVGIPKAQREKVFDMFTQVDPGSGRGHGIGLSTCQRIVDRHGGRIVAAETPGGGTTVVFTLPVGQHAAAVS</sequence>
<organism evidence="10 11">
    <name type="scientific">Paractinoplanes bogorensis</name>
    <dbReference type="NCBI Taxonomy" id="1610840"/>
    <lineage>
        <taxon>Bacteria</taxon>
        <taxon>Bacillati</taxon>
        <taxon>Actinomycetota</taxon>
        <taxon>Actinomycetes</taxon>
        <taxon>Micromonosporales</taxon>
        <taxon>Micromonosporaceae</taxon>
        <taxon>Paractinoplanes</taxon>
    </lineage>
</organism>
<dbReference type="InterPro" id="IPR036890">
    <property type="entry name" value="HATPase_C_sf"/>
</dbReference>
<evidence type="ECO:0000256" key="3">
    <source>
        <dbReference type="ARBA" id="ARBA00012438"/>
    </source>
</evidence>
<accession>A0ABS5Z1K4</accession>
<evidence type="ECO:0000256" key="2">
    <source>
        <dbReference type="ARBA" id="ARBA00004236"/>
    </source>
</evidence>
<dbReference type="PROSITE" id="PS50109">
    <property type="entry name" value="HIS_KIN"/>
    <property type="match status" value="1"/>
</dbReference>
<dbReference type="SUPFAM" id="SSF47384">
    <property type="entry name" value="Homodimeric domain of signal transducing histidine kinase"/>
    <property type="match status" value="1"/>
</dbReference>
<dbReference type="SMART" id="SM00387">
    <property type="entry name" value="HATPase_c"/>
    <property type="match status" value="1"/>
</dbReference>
<proteinExistence type="predicted"/>
<dbReference type="SUPFAM" id="SSF55874">
    <property type="entry name" value="ATPase domain of HSP90 chaperone/DNA topoisomerase II/histidine kinase"/>
    <property type="match status" value="1"/>
</dbReference>
<gene>
    <name evidence="10" type="ORF">KOI35_38355</name>
</gene>
<dbReference type="InterPro" id="IPR050351">
    <property type="entry name" value="BphY/WalK/GraS-like"/>
</dbReference>
<evidence type="ECO:0000256" key="1">
    <source>
        <dbReference type="ARBA" id="ARBA00000085"/>
    </source>
</evidence>